<gene>
    <name evidence="5" type="ORF">IQ235_00335</name>
</gene>
<evidence type="ECO:0000259" key="4">
    <source>
        <dbReference type="SMART" id="SM00829"/>
    </source>
</evidence>
<feature type="domain" description="Enoyl reductase (ER)" evidence="4">
    <location>
        <begin position="8"/>
        <end position="337"/>
    </location>
</feature>
<dbReference type="Proteomes" id="UP000621799">
    <property type="component" value="Unassembled WGS sequence"/>
</dbReference>
<protein>
    <submittedName>
        <fullName evidence="5">Alcohol dehydrogenase catalytic domain-containing protein</fullName>
    </submittedName>
</protein>
<dbReference type="Pfam" id="PF08240">
    <property type="entry name" value="ADH_N"/>
    <property type="match status" value="1"/>
</dbReference>
<dbReference type="InterPro" id="IPR020843">
    <property type="entry name" value="ER"/>
</dbReference>
<evidence type="ECO:0000256" key="3">
    <source>
        <dbReference type="ARBA" id="ARBA00023002"/>
    </source>
</evidence>
<dbReference type="InterPro" id="IPR011032">
    <property type="entry name" value="GroES-like_sf"/>
</dbReference>
<dbReference type="InterPro" id="IPR050129">
    <property type="entry name" value="Zn_alcohol_dh"/>
</dbReference>
<organism evidence="5 6">
    <name type="scientific">Zarconia navalis LEGE 11467</name>
    <dbReference type="NCBI Taxonomy" id="1828826"/>
    <lineage>
        <taxon>Bacteria</taxon>
        <taxon>Bacillati</taxon>
        <taxon>Cyanobacteriota</taxon>
        <taxon>Cyanophyceae</taxon>
        <taxon>Oscillatoriophycideae</taxon>
        <taxon>Oscillatoriales</taxon>
        <taxon>Oscillatoriales incertae sedis</taxon>
        <taxon>Zarconia</taxon>
        <taxon>Zarconia navalis</taxon>
    </lineage>
</organism>
<sequence>MKAQVFRGVNQLSYEDVPIPTLDADEVLVEVEVVGLGREDLARIRYPLYSPPRIFGHQIAGKIAAVGDLVEDWSLGQRVAVMPHVPCFRCHYCLSGKFSLCKTYQDITTTSGFIPSGGGFAQYVKVPGHMVRNGGLIDVPERVSLEPASFLYPVNCCLKAIKKAKVSAGQIIFVAGAGPRGLLAILLLKYFGVRSVVVDCHPHRLDKALQVGAEAAFLASDRDLHTKVNYLSSGLGVDGSLLSISNELTYSQALDCTRKGGKILVFSEFSDYSITINPNLLYRREIDLLGSHGADFQLQSQAIDILFNQRIDVELLISDRYPLEDLPKAVDRIAKVVPDTYKILLYPQDVR</sequence>
<accession>A0A928VTW9</accession>
<dbReference type="GO" id="GO:0046872">
    <property type="term" value="F:metal ion binding"/>
    <property type="evidence" value="ECO:0007669"/>
    <property type="project" value="UniProtKB-KW"/>
</dbReference>
<evidence type="ECO:0000313" key="6">
    <source>
        <dbReference type="Proteomes" id="UP000621799"/>
    </source>
</evidence>
<dbReference type="PANTHER" id="PTHR43401">
    <property type="entry name" value="L-THREONINE 3-DEHYDROGENASE"/>
    <property type="match status" value="1"/>
</dbReference>
<dbReference type="Gene3D" id="3.90.180.10">
    <property type="entry name" value="Medium-chain alcohol dehydrogenases, catalytic domain"/>
    <property type="match status" value="1"/>
</dbReference>
<dbReference type="SUPFAM" id="SSF50129">
    <property type="entry name" value="GroES-like"/>
    <property type="match status" value="1"/>
</dbReference>
<evidence type="ECO:0000256" key="1">
    <source>
        <dbReference type="ARBA" id="ARBA00022723"/>
    </source>
</evidence>
<keyword evidence="6" id="KW-1185">Reference proteome</keyword>
<dbReference type="PANTHER" id="PTHR43401:SF2">
    <property type="entry name" value="L-THREONINE 3-DEHYDROGENASE"/>
    <property type="match status" value="1"/>
</dbReference>
<keyword evidence="2" id="KW-0862">Zinc</keyword>
<evidence type="ECO:0000313" key="5">
    <source>
        <dbReference type="EMBL" id="MBE9039243.1"/>
    </source>
</evidence>
<dbReference type="SMART" id="SM00829">
    <property type="entry name" value="PKS_ER"/>
    <property type="match status" value="1"/>
</dbReference>
<dbReference type="SUPFAM" id="SSF51735">
    <property type="entry name" value="NAD(P)-binding Rossmann-fold domains"/>
    <property type="match status" value="1"/>
</dbReference>
<dbReference type="Pfam" id="PF00107">
    <property type="entry name" value="ADH_zinc_N"/>
    <property type="match status" value="1"/>
</dbReference>
<comment type="caution">
    <text evidence="5">The sequence shown here is derived from an EMBL/GenBank/DDBJ whole genome shotgun (WGS) entry which is preliminary data.</text>
</comment>
<dbReference type="InterPro" id="IPR013149">
    <property type="entry name" value="ADH-like_C"/>
</dbReference>
<name>A0A928VTW9_9CYAN</name>
<dbReference type="AlphaFoldDB" id="A0A928VTW9"/>
<proteinExistence type="predicted"/>
<dbReference type="InterPro" id="IPR036291">
    <property type="entry name" value="NAD(P)-bd_dom_sf"/>
</dbReference>
<reference evidence="5" key="1">
    <citation type="submission" date="2020-10" db="EMBL/GenBank/DDBJ databases">
        <authorList>
            <person name="Castelo-Branco R."/>
            <person name="Eusebio N."/>
            <person name="Adriana R."/>
            <person name="Vieira A."/>
            <person name="Brugerolle De Fraissinette N."/>
            <person name="Rezende De Castro R."/>
            <person name="Schneider M.P."/>
            <person name="Vasconcelos V."/>
            <person name="Leao P.N."/>
        </authorList>
    </citation>
    <scope>NUCLEOTIDE SEQUENCE</scope>
    <source>
        <strain evidence="5">LEGE 11467</strain>
    </source>
</reference>
<dbReference type="InterPro" id="IPR013154">
    <property type="entry name" value="ADH-like_N"/>
</dbReference>
<keyword evidence="1" id="KW-0479">Metal-binding</keyword>
<dbReference type="GO" id="GO:0016491">
    <property type="term" value="F:oxidoreductase activity"/>
    <property type="evidence" value="ECO:0007669"/>
    <property type="project" value="UniProtKB-KW"/>
</dbReference>
<dbReference type="EMBL" id="JADEXN010000003">
    <property type="protein sequence ID" value="MBE9039243.1"/>
    <property type="molecule type" value="Genomic_DNA"/>
</dbReference>
<evidence type="ECO:0000256" key="2">
    <source>
        <dbReference type="ARBA" id="ARBA00022833"/>
    </source>
</evidence>
<keyword evidence="3" id="KW-0560">Oxidoreductase</keyword>